<proteinExistence type="predicted"/>
<feature type="compositionally biased region" description="Low complexity" evidence="1">
    <location>
        <begin position="112"/>
        <end position="132"/>
    </location>
</feature>
<organism evidence="3 4">
    <name type="scientific">Yinghuangia soli</name>
    <dbReference type="NCBI Taxonomy" id="2908204"/>
    <lineage>
        <taxon>Bacteria</taxon>
        <taxon>Bacillati</taxon>
        <taxon>Actinomycetota</taxon>
        <taxon>Actinomycetes</taxon>
        <taxon>Kitasatosporales</taxon>
        <taxon>Streptomycetaceae</taxon>
        <taxon>Yinghuangia</taxon>
    </lineage>
</organism>
<gene>
    <name evidence="3" type="ORF">LZ495_11955</name>
</gene>
<comment type="caution">
    <text evidence="3">The sequence shown here is derived from an EMBL/GenBank/DDBJ whole genome shotgun (WGS) entry which is preliminary data.</text>
</comment>
<feature type="compositionally biased region" description="Polar residues" evidence="1">
    <location>
        <begin position="25"/>
        <end position="34"/>
    </location>
</feature>
<dbReference type="RefSeq" id="WP_235052097.1">
    <property type="nucleotide sequence ID" value="NZ_JAKFHA010000005.1"/>
</dbReference>
<feature type="compositionally biased region" description="Pro residues" evidence="1">
    <location>
        <begin position="47"/>
        <end position="59"/>
    </location>
</feature>
<protein>
    <submittedName>
        <fullName evidence="3">DUF2510 domain-containing protein</fullName>
    </submittedName>
</protein>
<accession>A0AA41PY67</accession>
<name>A0AA41PY67_9ACTN</name>
<dbReference type="AlphaFoldDB" id="A0AA41PY67"/>
<feature type="region of interest" description="Disordered" evidence="1">
    <location>
        <begin position="1"/>
        <end position="77"/>
    </location>
</feature>
<dbReference type="Proteomes" id="UP001165378">
    <property type="component" value="Unassembled WGS sequence"/>
</dbReference>
<dbReference type="Pfam" id="PF10708">
    <property type="entry name" value="DUF2510"/>
    <property type="match status" value="1"/>
</dbReference>
<sequence>MTSSIPPGWYDDPAGPGMERWWDGSQWTDSTRPPSGQGFPPAAGPAAMPPAPAGPPPMPVQYGGYPSAPGTSPDGKRNRNIILAVVALLLVGGRGAGGVAARGGAYKKDEQAGGTPTATVPGPATGPGKNTSPAPPPGPATDGTVKDPTTGITVPKLKGWEASTDDDSPALQRKDKIPCEVGASASPDDDGNCYLGEIDVVYVEGPSLSRVVAEVNGDINTNSDYRVVQTVKDEATKADGADAHLLTFDIEENQKDAAGKSRTATMQLVFVDSPFQYKGTTAYPVVFVALYTDPKGPPKAVMDTVRDGIKVGTPQPAST</sequence>
<evidence type="ECO:0000313" key="4">
    <source>
        <dbReference type="Proteomes" id="UP001165378"/>
    </source>
</evidence>
<feature type="domain" description="DUF2510" evidence="2">
    <location>
        <begin position="7"/>
        <end position="35"/>
    </location>
</feature>
<feature type="region of interest" description="Disordered" evidence="1">
    <location>
        <begin position="98"/>
        <end position="173"/>
    </location>
</feature>
<dbReference type="InterPro" id="IPR018929">
    <property type="entry name" value="DUF2510"/>
</dbReference>
<evidence type="ECO:0000256" key="1">
    <source>
        <dbReference type="SAM" id="MobiDB-lite"/>
    </source>
</evidence>
<evidence type="ECO:0000259" key="2">
    <source>
        <dbReference type="Pfam" id="PF10708"/>
    </source>
</evidence>
<reference evidence="3" key="1">
    <citation type="submission" date="2022-01" db="EMBL/GenBank/DDBJ databases">
        <title>Genome-Based Taxonomic Classification of the Phylum Actinobacteria.</title>
        <authorList>
            <person name="Gao Y."/>
        </authorList>
    </citation>
    <scope>NUCLEOTIDE SEQUENCE</scope>
    <source>
        <strain evidence="3">KLBMP 8922</strain>
    </source>
</reference>
<evidence type="ECO:0000313" key="3">
    <source>
        <dbReference type="EMBL" id="MCF2527928.1"/>
    </source>
</evidence>
<dbReference type="EMBL" id="JAKFHA010000005">
    <property type="protein sequence ID" value="MCF2527928.1"/>
    <property type="molecule type" value="Genomic_DNA"/>
</dbReference>
<keyword evidence="4" id="KW-1185">Reference proteome</keyword>